<dbReference type="EMBL" id="ML769388">
    <property type="protein sequence ID" value="KAE9409246.1"/>
    <property type="molecule type" value="Genomic_DNA"/>
</dbReference>
<organism evidence="2 3">
    <name type="scientific">Gymnopus androsaceus JB14</name>
    <dbReference type="NCBI Taxonomy" id="1447944"/>
    <lineage>
        <taxon>Eukaryota</taxon>
        <taxon>Fungi</taxon>
        <taxon>Dikarya</taxon>
        <taxon>Basidiomycota</taxon>
        <taxon>Agaricomycotina</taxon>
        <taxon>Agaricomycetes</taxon>
        <taxon>Agaricomycetidae</taxon>
        <taxon>Agaricales</taxon>
        <taxon>Marasmiineae</taxon>
        <taxon>Omphalotaceae</taxon>
        <taxon>Gymnopus</taxon>
    </lineage>
</organism>
<sequence>MGSPRTPQERVALTRNHDEIAERNRVIADLRDSMQAFVDDFQQSKYLEKTRSAAFQEHWPISVSDTASNTIPHSYTLSSPSSTTLNKSRREAERQGSRENGTGNPEHGNNPGGQQQRDVEKELEEVRALVARLEHERVAVAGGEDNGNGDNDDEPVLLQRMSSQRNPSLL</sequence>
<keyword evidence="3" id="KW-1185">Reference proteome</keyword>
<proteinExistence type="predicted"/>
<evidence type="ECO:0000313" key="2">
    <source>
        <dbReference type="EMBL" id="KAE9409246.1"/>
    </source>
</evidence>
<feature type="compositionally biased region" description="Basic and acidic residues" evidence="1">
    <location>
        <begin position="117"/>
        <end position="138"/>
    </location>
</feature>
<feature type="region of interest" description="Disordered" evidence="1">
    <location>
        <begin position="58"/>
        <end position="170"/>
    </location>
</feature>
<protein>
    <submittedName>
        <fullName evidence="2">Uncharacterized protein</fullName>
    </submittedName>
</protein>
<feature type="compositionally biased region" description="Basic and acidic residues" evidence="1">
    <location>
        <begin position="88"/>
        <end position="97"/>
    </location>
</feature>
<dbReference type="Proteomes" id="UP000799118">
    <property type="component" value="Unassembled WGS sequence"/>
</dbReference>
<accession>A0A6A4IF66</accession>
<evidence type="ECO:0000256" key="1">
    <source>
        <dbReference type="SAM" id="MobiDB-lite"/>
    </source>
</evidence>
<feature type="compositionally biased region" description="Polar residues" evidence="1">
    <location>
        <begin position="160"/>
        <end position="170"/>
    </location>
</feature>
<gene>
    <name evidence="2" type="ORF">BT96DRAFT_913411</name>
</gene>
<name>A0A6A4IF66_9AGAR</name>
<feature type="non-terminal residue" evidence="2">
    <location>
        <position position="170"/>
    </location>
</feature>
<reference evidence="2" key="1">
    <citation type="journal article" date="2019" name="Environ. Microbiol.">
        <title>Fungal ecological strategies reflected in gene transcription - a case study of two litter decomposers.</title>
        <authorList>
            <person name="Barbi F."/>
            <person name="Kohler A."/>
            <person name="Barry K."/>
            <person name="Baskaran P."/>
            <person name="Daum C."/>
            <person name="Fauchery L."/>
            <person name="Ihrmark K."/>
            <person name="Kuo A."/>
            <person name="LaButti K."/>
            <person name="Lipzen A."/>
            <person name="Morin E."/>
            <person name="Grigoriev I.V."/>
            <person name="Henrissat B."/>
            <person name="Lindahl B."/>
            <person name="Martin F."/>
        </authorList>
    </citation>
    <scope>NUCLEOTIDE SEQUENCE</scope>
    <source>
        <strain evidence="2">JB14</strain>
    </source>
</reference>
<evidence type="ECO:0000313" key="3">
    <source>
        <dbReference type="Proteomes" id="UP000799118"/>
    </source>
</evidence>
<dbReference type="AlphaFoldDB" id="A0A6A4IF66"/>
<feature type="compositionally biased region" description="Polar residues" evidence="1">
    <location>
        <begin position="63"/>
        <end position="73"/>
    </location>
</feature>
<feature type="compositionally biased region" description="Low complexity" evidence="1">
    <location>
        <begin position="74"/>
        <end position="86"/>
    </location>
</feature>